<evidence type="ECO:0000256" key="1">
    <source>
        <dbReference type="ARBA" id="ARBA00008861"/>
    </source>
</evidence>
<sequence>MDLSIRPIFVYGTLMSAELRSALLGREVPCCTAVLPASAGYRRLTVNGERYPALIRETQGEGQAIVGQLLSALTAEDLKLIVEYEGDEYFVSTLKVMGSESIEVEAAVSLWKEDLRSRLGHKGVRPRRVPWDFSEWLTVGLVEAVAEARSVRSKHVTDKAEQRLRLAARVDDEIGEVINADSGKPAWDDEDYLLLSRIALACERDPNSRVGNYDNP</sequence>
<protein>
    <recommendedName>
        <fullName evidence="3">Putative gamma-glutamylcyclotransferase</fullName>
    </recommendedName>
</protein>
<evidence type="ECO:0000313" key="6">
    <source>
        <dbReference type="Proteomes" id="UP000553632"/>
    </source>
</evidence>
<name>A0A7J6RHT5_PEROL</name>
<dbReference type="PANTHER" id="PTHR31544:SF2">
    <property type="entry name" value="AIG2-LIKE PROTEIN D"/>
    <property type="match status" value="1"/>
</dbReference>
<feature type="domain" description="Gamma-glutamylcyclotransferase AIG2-like" evidence="4">
    <location>
        <begin position="8"/>
        <end position="113"/>
    </location>
</feature>
<dbReference type="PANTHER" id="PTHR31544">
    <property type="entry name" value="AIG2-LIKE PROTEIN D"/>
    <property type="match status" value="1"/>
</dbReference>
<dbReference type="Proteomes" id="UP000553632">
    <property type="component" value="Unassembled WGS sequence"/>
</dbReference>
<evidence type="ECO:0000256" key="2">
    <source>
        <dbReference type="ARBA" id="ARBA00022679"/>
    </source>
</evidence>
<comment type="caution">
    <text evidence="5">The sequence shown here is derived from an EMBL/GenBank/DDBJ whole genome shotgun (WGS) entry which is preliminary data.</text>
</comment>
<dbReference type="SUPFAM" id="SSF110857">
    <property type="entry name" value="Gamma-glutamyl cyclotransferase-like"/>
    <property type="match status" value="1"/>
</dbReference>
<organism evidence="5 6">
    <name type="scientific">Perkinsus olseni</name>
    <name type="common">Perkinsus atlanticus</name>
    <dbReference type="NCBI Taxonomy" id="32597"/>
    <lineage>
        <taxon>Eukaryota</taxon>
        <taxon>Sar</taxon>
        <taxon>Alveolata</taxon>
        <taxon>Perkinsozoa</taxon>
        <taxon>Perkinsea</taxon>
        <taxon>Perkinsida</taxon>
        <taxon>Perkinsidae</taxon>
        <taxon>Perkinsus</taxon>
    </lineage>
</organism>
<evidence type="ECO:0000256" key="3">
    <source>
        <dbReference type="ARBA" id="ARBA00030602"/>
    </source>
</evidence>
<evidence type="ECO:0000313" key="5">
    <source>
        <dbReference type="EMBL" id="KAF4720294.1"/>
    </source>
</evidence>
<gene>
    <name evidence="5" type="ORF">FOZ63_025466</name>
</gene>
<keyword evidence="6" id="KW-1185">Reference proteome</keyword>
<dbReference type="InterPro" id="IPR013024">
    <property type="entry name" value="GGCT-like"/>
</dbReference>
<dbReference type="InterPro" id="IPR009288">
    <property type="entry name" value="AIG2-like_dom"/>
</dbReference>
<dbReference type="AlphaFoldDB" id="A0A7J6RHT5"/>
<dbReference type="InterPro" id="IPR036568">
    <property type="entry name" value="GGCT-like_sf"/>
</dbReference>
<keyword evidence="2" id="KW-0808">Transferase</keyword>
<proteinExistence type="inferred from homology"/>
<comment type="similarity">
    <text evidence="1">Belongs to the gamma-glutamylcyclotransferase family.</text>
</comment>
<evidence type="ECO:0000259" key="4">
    <source>
        <dbReference type="Pfam" id="PF06094"/>
    </source>
</evidence>
<dbReference type="InterPro" id="IPR045038">
    <property type="entry name" value="AIG2-like"/>
</dbReference>
<dbReference type="GO" id="GO:0016740">
    <property type="term" value="F:transferase activity"/>
    <property type="evidence" value="ECO:0007669"/>
    <property type="project" value="UniProtKB-KW"/>
</dbReference>
<dbReference type="Pfam" id="PF06094">
    <property type="entry name" value="GGACT"/>
    <property type="match status" value="1"/>
</dbReference>
<dbReference type="CDD" id="cd06661">
    <property type="entry name" value="GGCT_like"/>
    <property type="match status" value="1"/>
</dbReference>
<reference evidence="5 6" key="1">
    <citation type="submission" date="2020-04" db="EMBL/GenBank/DDBJ databases">
        <title>Perkinsus olseni comparative genomics.</title>
        <authorList>
            <person name="Bogema D.R."/>
        </authorList>
    </citation>
    <scope>NUCLEOTIDE SEQUENCE [LARGE SCALE GENOMIC DNA]</scope>
    <source>
        <strain evidence="5 6">ATCC PRA-207</strain>
    </source>
</reference>
<dbReference type="Gene3D" id="3.10.490.10">
    <property type="entry name" value="Gamma-glutamyl cyclotransferase-like"/>
    <property type="match status" value="1"/>
</dbReference>
<dbReference type="EMBL" id="JABANO010025395">
    <property type="protein sequence ID" value="KAF4720294.1"/>
    <property type="molecule type" value="Genomic_DNA"/>
</dbReference>
<accession>A0A7J6RHT5</accession>